<dbReference type="KEGG" id="bih:BIP78_0069"/>
<gene>
    <name evidence="3" type="ORF">BIP78_0069</name>
</gene>
<dbReference type="AlphaFoldDB" id="A0A410FS29"/>
<accession>A0A410FS29</accession>
<evidence type="ECO:0000259" key="2">
    <source>
        <dbReference type="Pfam" id="PF02272"/>
    </source>
</evidence>
<evidence type="ECO:0000259" key="1">
    <source>
        <dbReference type="Pfam" id="PF01368"/>
    </source>
</evidence>
<organism evidence="3 4">
    <name type="scientific">Bipolaricaulis sibiricus</name>
    <dbReference type="NCBI Taxonomy" id="2501609"/>
    <lineage>
        <taxon>Bacteria</taxon>
        <taxon>Candidatus Bipolaricaulota</taxon>
        <taxon>Candidatus Bipolaricaulia</taxon>
        <taxon>Candidatus Bipolaricaulales</taxon>
        <taxon>Candidatus Bipolaricaulaceae</taxon>
        <taxon>Candidatus Bipolaricaulis</taxon>
    </lineage>
</organism>
<dbReference type="PANTHER" id="PTHR47618">
    <property type="entry name" value="BIFUNCTIONAL OLIGORIBONUCLEASE AND PAP PHOSPHATASE NRNA"/>
    <property type="match status" value="1"/>
</dbReference>
<name>A0A410FS29_BIPS1</name>
<dbReference type="InterPro" id="IPR051319">
    <property type="entry name" value="Oligoribo/pAp-PDE_c-di-AMP_PDE"/>
</dbReference>
<feature type="domain" description="DHHA1" evidence="2">
    <location>
        <begin position="233"/>
        <end position="315"/>
    </location>
</feature>
<evidence type="ECO:0000313" key="3">
    <source>
        <dbReference type="EMBL" id="QAA75837.1"/>
    </source>
</evidence>
<dbReference type="SUPFAM" id="SSF64182">
    <property type="entry name" value="DHH phosphoesterases"/>
    <property type="match status" value="1"/>
</dbReference>
<dbReference type="InterPro" id="IPR038763">
    <property type="entry name" value="DHH_sf"/>
</dbReference>
<dbReference type="PANTHER" id="PTHR47618:SF1">
    <property type="entry name" value="BIFUNCTIONAL OLIGORIBONUCLEASE AND PAP PHOSPHATASE NRNA"/>
    <property type="match status" value="1"/>
</dbReference>
<dbReference type="Gene3D" id="3.90.1640.10">
    <property type="entry name" value="inorganic pyrophosphatase (n-terminal core)"/>
    <property type="match status" value="1"/>
</dbReference>
<dbReference type="Pfam" id="PF02272">
    <property type="entry name" value="DHHA1"/>
    <property type="match status" value="1"/>
</dbReference>
<reference evidence="4" key="1">
    <citation type="submission" date="2018-12" db="EMBL/GenBank/DDBJ databases">
        <title>Complete genome sequence of an uncultured bacterium of the candidate phylum Bipolaricaulota.</title>
        <authorList>
            <person name="Kadnikov V.V."/>
            <person name="Mardanov A.V."/>
            <person name="Beletsky A.V."/>
            <person name="Frank Y.A."/>
            <person name="Karnachuk O.V."/>
            <person name="Ravin N.V."/>
        </authorList>
    </citation>
    <scope>NUCLEOTIDE SEQUENCE [LARGE SCALE GENOMIC DNA]</scope>
</reference>
<evidence type="ECO:0000313" key="4">
    <source>
        <dbReference type="Proteomes" id="UP000287233"/>
    </source>
</evidence>
<dbReference type="InterPro" id="IPR001667">
    <property type="entry name" value="DDH_dom"/>
</dbReference>
<sequence length="324" mass="34130">MIEGATLQQVMDRLDVARRVLVIGHVSPDGDAIGSVAGLVLILRKQGKKAVGCIADGVPWFYRPLLADGLIRTPDEVKGATFDTVVTVDSSDLARLGDAQALLDGKPPDIVLDHHRTNRGFGRLNYCDPSSAATALIVYEIAQALVPVDEQLAQVLLLGVATDTGFFRYGNGDHRVLEVAADLVKSGASLPRIASAALENKTLHGLKLLARMLDTVTLAAAGKLAYGWVSAAMLAETGCTEQEAEGFVGEVRALHGVEVALLFVESPPGEVQVSFRSKSYVDVSEIALALGGGGHPRAAGCLLKVRGVREAIDTVVPLAARAVR</sequence>
<dbReference type="InterPro" id="IPR003156">
    <property type="entry name" value="DHHA1_dom"/>
</dbReference>
<dbReference type="Proteomes" id="UP000287233">
    <property type="component" value="Chromosome"/>
</dbReference>
<dbReference type="GO" id="GO:0003676">
    <property type="term" value="F:nucleic acid binding"/>
    <property type="evidence" value="ECO:0007669"/>
    <property type="project" value="InterPro"/>
</dbReference>
<dbReference type="EMBL" id="CP034928">
    <property type="protein sequence ID" value="QAA75837.1"/>
    <property type="molecule type" value="Genomic_DNA"/>
</dbReference>
<feature type="domain" description="DDH" evidence="1">
    <location>
        <begin position="19"/>
        <end position="160"/>
    </location>
</feature>
<dbReference type="Pfam" id="PF01368">
    <property type="entry name" value="DHH"/>
    <property type="match status" value="1"/>
</dbReference>
<dbReference type="Gene3D" id="3.10.310.30">
    <property type="match status" value="1"/>
</dbReference>
<protein>
    <submittedName>
        <fullName evidence="3">Bifunctional oligoribonuclease/PAP phosphatase NrnA</fullName>
    </submittedName>
</protein>
<proteinExistence type="predicted"/>